<evidence type="ECO:0000313" key="3">
    <source>
        <dbReference type="Proteomes" id="UP001211907"/>
    </source>
</evidence>
<dbReference type="InterPro" id="IPR036291">
    <property type="entry name" value="NAD(P)-bd_dom_sf"/>
</dbReference>
<dbReference type="Pfam" id="PF08240">
    <property type="entry name" value="ADH_N"/>
    <property type="match status" value="1"/>
</dbReference>
<reference evidence="2" key="1">
    <citation type="submission" date="2020-05" db="EMBL/GenBank/DDBJ databases">
        <title>Phylogenomic resolution of chytrid fungi.</title>
        <authorList>
            <person name="Stajich J.E."/>
            <person name="Amses K."/>
            <person name="Simmons R."/>
            <person name="Seto K."/>
            <person name="Myers J."/>
            <person name="Bonds A."/>
            <person name="Quandt C.A."/>
            <person name="Barry K."/>
            <person name="Liu P."/>
            <person name="Grigoriev I."/>
            <person name="Longcore J.E."/>
            <person name="James T.Y."/>
        </authorList>
    </citation>
    <scope>NUCLEOTIDE SEQUENCE</scope>
    <source>
        <strain evidence="2">JEL0513</strain>
    </source>
</reference>
<evidence type="ECO:0000259" key="1">
    <source>
        <dbReference type="SMART" id="SM00829"/>
    </source>
</evidence>
<dbReference type="GO" id="GO:0016491">
    <property type="term" value="F:oxidoreductase activity"/>
    <property type="evidence" value="ECO:0007669"/>
    <property type="project" value="InterPro"/>
</dbReference>
<dbReference type="AlphaFoldDB" id="A0AAD5XHB3"/>
<evidence type="ECO:0000313" key="2">
    <source>
        <dbReference type="EMBL" id="KAJ3126747.1"/>
    </source>
</evidence>
<name>A0AAD5XHB3_9FUNG</name>
<dbReference type="InterPro" id="IPR011032">
    <property type="entry name" value="GroES-like_sf"/>
</dbReference>
<keyword evidence="3" id="KW-1185">Reference proteome</keyword>
<dbReference type="Proteomes" id="UP001211907">
    <property type="component" value="Unassembled WGS sequence"/>
</dbReference>
<dbReference type="PANTHER" id="PTHR43482">
    <property type="entry name" value="PROTEIN AST1-RELATED"/>
    <property type="match status" value="1"/>
</dbReference>
<dbReference type="Gene3D" id="3.40.50.720">
    <property type="entry name" value="NAD(P)-binding Rossmann-like Domain"/>
    <property type="match status" value="1"/>
</dbReference>
<dbReference type="Pfam" id="PF00107">
    <property type="entry name" value="ADH_zinc_N"/>
    <property type="match status" value="1"/>
</dbReference>
<dbReference type="PANTHER" id="PTHR43482:SF1">
    <property type="entry name" value="PROTEIN AST1-RELATED"/>
    <property type="match status" value="1"/>
</dbReference>
<dbReference type="InterPro" id="IPR013149">
    <property type="entry name" value="ADH-like_C"/>
</dbReference>
<gene>
    <name evidence="2" type="ORF">HK100_010094</name>
</gene>
<sequence length="338" mass="35422">MTAITFPITFKVLACEEVAAPVTLIDWTIDSLATEEVLVRVSHASINASDPIIQKRNIFRLTPPYVLGYDLSGTVVAEGQANPNDDIEVGSFVFGAVGISGGCFGEYVKVKRTSVALRPDNATVSDAQAAAYGVAYLCAYSSLMIVDDISKRAGQWAYVVGGGGGVGHFAVQLCKAYGLKVVASASKPEALELLKSLGVDAVVDYSTQDVVAEVFAATNGKGADFVYNSTCVDATFKQSALVVASGGSWVRLGAWMLSAPGLVDEITEIVKKRGAEAKSPSVAGFEPSAGLKTVIRLHKEGNIVPHISKIVPFEAAAVQEALDNFGKANAGKVVVKIM</sequence>
<dbReference type="EMBL" id="JADGJH010000543">
    <property type="protein sequence ID" value="KAJ3126747.1"/>
    <property type="molecule type" value="Genomic_DNA"/>
</dbReference>
<dbReference type="SUPFAM" id="SSF50129">
    <property type="entry name" value="GroES-like"/>
    <property type="match status" value="1"/>
</dbReference>
<protein>
    <recommendedName>
        <fullName evidence="1">Enoyl reductase (ER) domain-containing protein</fullName>
    </recommendedName>
</protein>
<dbReference type="SUPFAM" id="SSF51735">
    <property type="entry name" value="NAD(P)-binding Rossmann-fold domains"/>
    <property type="match status" value="1"/>
</dbReference>
<dbReference type="SMART" id="SM00829">
    <property type="entry name" value="PKS_ER"/>
    <property type="match status" value="1"/>
</dbReference>
<dbReference type="InterPro" id="IPR013154">
    <property type="entry name" value="ADH-like_N"/>
</dbReference>
<comment type="caution">
    <text evidence="2">The sequence shown here is derived from an EMBL/GenBank/DDBJ whole genome shotgun (WGS) entry which is preliminary data.</text>
</comment>
<accession>A0AAD5XHB3</accession>
<dbReference type="InterPro" id="IPR052585">
    <property type="entry name" value="Lipid_raft_assoc_Zn_ADH"/>
</dbReference>
<dbReference type="Gene3D" id="3.90.180.10">
    <property type="entry name" value="Medium-chain alcohol dehydrogenases, catalytic domain"/>
    <property type="match status" value="1"/>
</dbReference>
<feature type="domain" description="Enoyl reductase (ER)" evidence="1">
    <location>
        <begin position="17"/>
        <end position="335"/>
    </location>
</feature>
<organism evidence="2 3">
    <name type="scientific">Physocladia obscura</name>
    <dbReference type="NCBI Taxonomy" id="109957"/>
    <lineage>
        <taxon>Eukaryota</taxon>
        <taxon>Fungi</taxon>
        <taxon>Fungi incertae sedis</taxon>
        <taxon>Chytridiomycota</taxon>
        <taxon>Chytridiomycota incertae sedis</taxon>
        <taxon>Chytridiomycetes</taxon>
        <taxon>Chytridiales</taxon>
        <taxon>Chytriomycetaceae</taxon>
        <taxon>Physocladia</taxon>
    </lineage>
</organism>
<dbReference type="InterPro" id="IPR020843">
    <property type="entry name" value="ER"/>
</dbReference>
<proteinExistence type="predicted"/>